<dbReference type="SUPFAM" id="SSF53474">
    <property type="entry name" value="alpha/beta-Hydrolases"/>
    <property type="match status" value="1"/>
</dbReference>
<evidence type="ECO:0000259" key="2">
    <source>
        <dbReference type="Pfam" id="PF01764"/>
    </source>
</evidence>
<dbReference type="OrthoDB" id="438440at2759"/>
<dbReference type="Pfam" id="PF01764">
    <property type="entry name" value="Lipase_3"/>
    <property type="match status" value="1"/>
</dbReference>
<keyword evidence="4" id="KW-1185">Reference proteome</keyword>
<dbReference type="Proteomes" id="UP000811609">
    <property type="component" value="Chromosome 15"/>
</dbReference>
<sequence>MISTDHCDYLLLKAEDASFRDLVFILFNLEPSQASIEFSEPCQKNAYKPLGDFLQRWYICVSLFLQKLLIIFGTPMALSGEMLEWWLNLLSGNGGFFKLWYNILTGDKVVVLKKSSSTFASVVGHLDQRVKLDENIKPTDKKYKKSLSMMACKLSYENEAFVQTIIKNQWNMENLGFYKFQNADVEEASTQVIMFKDTISNPNLIMVAFTGTKPFDPFGWQTDLDLSWFQLAGVGKVHMGFMRALGLKMAKEVWQKEIKQESDKRKVAYYAIKQRLRELLMKNEGAKFILTGHSLGGALAILFVSVLAMHEEAWLLEKLEGVYTFGQPRVGNKQFVDHMDKEFKKHDVKYYRYVYCNDLVPRVPCDNGDFYQHFPTCKYYNSFYKEYSLKKEPNENYFSLLWVIPKYLNAFWEVIRSFIIPCLWGPNYSETWLMRMFRVIIGLIIPGVPAHSSQDYVNATCTV</sequence>
<gene>
    <name evidence="3" type="ORF">CIPAW_15G055400</name>
</gene>
<organism evidence="3 4">
    <name type="scientific">Carya illinoinensis</name>
    <name type="common">Pecan</name>
    <dbReference type="NCBI Taxonomy" id="32201"/>
    <lineage>
        <taxon>Eukaryota</taxon>
        <taxon>Viridiplantae</taxon>
        <taxon>Streptophyta</taxon>
        <taxon>Embryophyta</taxon>
        <taxon>Tracheophyta</taxon>
        <taxon>Spermatophyta</taxon>
        <taxon>Magnoliopsida</taxon>
        <taxon>eudicotyledons</taxon>
        <taxon>Gunneridae</taxon>
        <taxon>Pentapetalae</taxon>
        <taxon>rosids</taxon>
        <taxon>fabids</taxon>
        <taxon>Fagales</taxon>
        <taxon>Juglandaceae</taxon>
        <taxon>Carya</taxon>
    </lineage>
</organism>
<dbReference type="CDD" id="cd00519">
    <property type="entry name" value="Lipase_3"/>
    <property type="match status" value="1"/>
</dbReference>
<dbReference type="PANTHER" id="PTHR46086:SF4">
    <property type="entry name" value="ALPHA_BETA-HYDROLASES SUPERFAMILY PROTEIN"/>
    <property type="match status" value="1"/>
</dbReference>
<proteinExistence type="predicted"/>
<dbReference type="InterPro" id="IPR044819">
    <property type="entry name" value="OBL-like"/>
</dbReference>
<protein>
    <recommendedName>
        <fullName evidence="2">Fungal lipase-type domain-containing protein</fullName>
    </recommendedName>
</protein>
<accession>A0A8T1N9L3</accession>
<dbReference type="InterPro" id="IPR002921">
    <property type="entry name" value="Fungal_lipase-type"/>
</dbReference>
<dbReference type="GO" id="GO:0006629">
    <property type="term" value="P:lipid metabolic process"/>
    <property type="evidence" value="ECO:0007669"/>
    <property type="project" value="InterPro"/>
</dbReference>
<comment type="caution">
    <text evidence="3">The sequence shown here is derived from an EMBL/GenBank/DDBJ whole genome shotgun (WGS) entry which is preliminary data.</text>
</comment>
<dbReference type="EMBL" id="CM031823">
    <property type="protein sequence ID" value="KAG6626531.1"/>
    <property type="molecule type" value="Genomic_DNA"/>
</dbReference>
<dbReference type="Gene3D" id="3.40.50.1820">
    <property type="entry name" value="alpha/beta hydrolase"/>
    <property type="match status" value="1"/>
</dbReference>
<reference evidence="3" key="1">
    <citation type="submission" date="2020-12" db="EMBL/GenBank/DDBJ databases">
        <title>WGS assembly of Carya illinoinensis cv. Pawnee.</title>
        <authorList>
            <person name="Platts A."/>
            <person name="Shu S."/>
            <person name="Wright S."/>
            <person name="Barry K."/>
            <person name="Edger P."/>
            <person name="Pires J.C."/>
            <person name="Schmutz J."/>
        </authorList>
    </citation>
    <scope>NUCLEOTIDE SEQUENCE</scope>
    <source>
        <tissue evidence="3">Leaf</tissue>
    </source>
</reference>
<evidence type="ECO:0000313" key="4">
    <source>
        <dbReference type="Proteomes" id="UP000811609"/>
    </source>
</evidence>
<dbReference type="PANTHER" id="PTHR46086">
    <property type="entry name" value="ALPHA/BETA-HYDROLASES SUPERFAMILY PROTEIN"/>
    <property type="match status" value="1"/>
</dbReference>
<dbReference type="GO" id="GO:0004806">
    <property type="term" value="F:triacylglycerol lipase activity"/>
    <property type="evidence" value="ECO:0007669"/>
    <property type="project" value="InterPro"/>
</dbReference>
<evidence type="ECO:0000313" key="3">
    <source>
        <dbReference type="EMBL" id="KAG6626531.1"/>
    </source>
</evidence>
<dbReference type="AlphaFoldDB" id="A0A8T1N9L3"/>
<keyword evidence="1" id="KW-0378">Hydrolase</keyword>
<name>A0A8T1N9L3_CARIL</name>
<evidence type="ECO:0000256" key="1">
    <source>
        <dbReference type="ARBA" id="ARBA00022801"/>
    </source>
</evidence>
<dbReference type="InterPro" id="IPR029058">
    <property type="entry name" value="AB_hydrolase_fold"/>
</dbReference>
<feature type="domain" description="Fungal lipase-type" evidence="2">
    <location>
        <begin position="207"/>
        <end position="366"/>
    </location>
</feature>